<comment type="subunit">
    <text evidence="11 13 14">Forms a heterotetramer with UvrA during the search for lesions. Interacts with UvrC in an incision complex.</text>
</comment>
<dbReference type="CDD" id="cd17916">
    <property type="entry name" value="DEXHc_UvrB"/>
    <property type="match status" value="1"/>
</dbReference>
<keyword evidence="15" id="KW-0175">Coiled coil</keyword>
<dbReference type="GO" id="GO:0005737">
    <property type="term" value="C:cytoplasm"/>
    <property type="evidence" value="ECO:0007669"/>
    <property type="project" value="UniProtKB-SubCell"/>
</dbReference>
<dbReference type="Pfam" id="PF02151">
    <property type="entry name" value="UVR"/>
    <property type="match status" value="1"/>
</dbReference>
<dbReference type="InterPro" id="IPR001650">
    <property type="entry name" value="Helicase_C-like"/>
</dbReference>
<dbReference type="PROSITE" id="PS51192">
    <property type="entry name" value="HELICASE_ATP_BIND_1"/>
    <property type="match status" value="1"/>
</dbReference>
<dbReference type="SMART" id="SM00487">
    <property type="entry name" value="DEXDc"/>
    <property type="match status" value="1"/>
</dbReference>
<keyword evidence="4 13" id="KW-0547">Nucleotide-binding</keyword>
<proteinExistence type="inferred from homology"/>
<organism evidence="19 20">
    <name type="scientific">Pandoraea communis</name>
    <dbReference type="NCBI Taxonomy" id="2508297"/>
    <lineage>
        <taxon>Bacteria</taxon>
        <taxon>Pseudomonadati</taxon>
        <taxon>Pseudomonadota</taxon>
        <taxon>Betaproteobacteria</taxon>
        <taxon>Burkholderiales</taxon>
        <taxon>Burkholderiaceae</taxon>
        <taxon>Pandoraea</taxon>
    </lineage>
</organism>
<protein>
    <recommendedName>
        <fullName evidence="12 13">UvrABC system protein B</fullName>
        <shortName evidence="13">Protein UvrB</shortName>
    </recommendedName>
    <alternativeName>
        <fullName evidence="13">Excinuclease ABC subunit B</fullName>
    </alternativeName>
</protein>
<comment type="similarity">
    <text evidence="2 13 14">Belongs to the UvrB family.</text>
</comment>
<evidence type="ECO:0000256" key="7">
    <source>
        <dbReference type="ARBA" id="ARBA00022840"/>
    </source>
</evidence>
<keyword evidence="6 13" id="KW-0228">DNA excision</keyword>
<dbReference type="Gene3D" id="4.10.860.10">
    <property type="entry name" value="UVR domain"/>
    <property type="match status" value="1"/>
</dbReference>
<evidence type="ECO:0000259" key="16">
    <source>
        <dbReference type="PROSITE" id="PS50151"/>
    </source>
</evidence>
<evidence type="ECO:0000256" key="15">
    <source>
        <dbReference type="SAM" id="Coils"/>
    </source>
</evidence>
<dbReference type="AlphaFoldDB" id="A0A5E4V339"/>
<evidence type="ECO:0000256" key="12">
    <source>
        <dbReference type="ARBA" id="ARBA00029504"/>
    </source>
</evidence>
<dbReference type="InterPro" id="IPR027417">
    <property type="entry name" value="P-loop_NTPase"/>
</dbReference>
<feature type="domain" description="Helicase ATP-binding" evidence="17">
    <location>
        <begin position="43"/>
        <end position="177"/>
    </location>
</feature>
<evidence type="ECO:0000256" key="4">
    <source>
        <dbReference type="ARBA" id="ARBA00022741"/>
    </source>
</evidence>
<dbReference type="GO" id="GO:0009432">
    <property type="term" value="P:SOS response"/>
    <property type="evidence" value="ECO:0007669"/>
    <property type="project" value="UniProtKB-UniRule"/>
</dbReference>
<reference evidence="19 20" key="1">
    <citation type="submission" date="2019-08" db="EMBL/GenBank/DDBJ databases">
        <authorList>
            <person name="Peeters C."/>
        </authorList>
    </citation>
    <scope>NUCLEOTIDE SEQUENCE [LARGE SCALE GENOMIC DNA]</scope>
    <source>
        <strain evidence="19 20">LMG 31110</strain>
    </source>
</reference>
<dbReference type="InterPro" id="IPR001943">
    <property type="entry name" value="UVR_dom"/>
</dbReference>
<dbReference type="GO" id="GO:0009381">
    <property type="term" value="F:excinuclease ABC activity"/>
    <property type="evidence" value="ECO:0007669"/>
    <property type="project" value="UniProtKB-UniRule"/>
</dbReference>
<dbReference type="PANTHER" id="PTHR24029:SF0">
    <property type="entry name" value="UVRABC SYSTEM PROTEIN B"/>
    <property type="match status" value="1"/>
</dbReference>
<dbReference type="InterPro" id="IPR041471">
    <property type="entry name" value="UvrB_inter"/>
</dbReference>
<comment type="subcellular location">
    <subcellularLocation>
        <location evidence="1 13 14">Cytoplasm</location>
    </subcellularLocation>
</comment>
<keyword evidence="5 13" id="KW-0227">DNA damage</keyword>
<evidence type="ECO:0000256" key="1">
    <source>
        <dbReference type="ARBA" id="ARBA00004496"/>
    </source>
</evidence>
<dbReference type="OrthoDB" id="9806651at2"/>
<keyword evidence="7 13" id="KW-0067">ATP-binding</keyword>
<dbReference type="Gene3D" id="6.10.140.240">
    <property type="match status" value="1"/>
</dbReference>
<feature type="binding site" evidence="13">
    <location>
        <begin position="56"/>
        <end position="63"/>
    </location>
    <ligand>
        <name>ATP</name>
        <dbReference type="ChEBI" id="CHEBI:30616"/>
    </ligand>
</feature>
<dbReference type="GO" id="GO:0016887">
    <property type="term" value="F:ATP hydrolysis activity"/>
    <property type="evidence" value="ECO:0007669"/>
    <property type="project" value="InterPro"/>
</dbReference>
<dbReference type="Gene3D" id="3.40.50.300">
    <property type="entry name" value="P-loop containing nucleotide triphosphate hydrolases"/>
    <property type="match status" value="3"/>
</dbReference>
<evidence type="ECO:0000259" key="17">
    <source>
        <dbReference type="PROSITE" id="PS51192"/>
    </source>
</evidence>
<accession>A0A5E4V339</accession>
<evidence type="ECO:0000256" key="13">
    <source>
        <dbReference type="HAMAP-Rule" id="MF_00204"/>
    </source>
</evidence>
<name>A0A5E4V339_9BURK</name>
<dbReference type="NCBIfam" id="TIGR00631">
    <property type="entry name" value="uvrb"/>
    <property type="match status" value="1"/>
</dbReference>
<dbReference type="Pfam" id="PF04851">
    <property type="entry name" value="ResIII"/>
    <property type="match status" value="1"/>
</dbReference>
<evidence type="ECO:0000256" key="8">
    <source>
        <dbReference type="ARBA" id="ARBA00022881"/>
    </source>
</evidence>
<evidence type="ECO:0000313" key="20">
    <source>
        <dbReference type="Proteomes" id="UP000337189"/>
    </source>
</evidence>
<evidence type="ECO:0000256" key="9">
    <source>
        <dbReference type="ARBA" id="ARBA00023204"/>
    </source>
</evidence>
<comment type="function">
    <text evidence="13">The UvrABC repair system catalyzes the recognition and processing of DNA lesions. A damage recognition complex composed of 2 UvrA and 2 UvrB subunits scans DNA for abnormalities. Upon binding of the UvrA(2)B(2) complex to a putative damaged site, the DNA wraps around one UvrB monomer. DNA wrap is dependent on ATP binding by UvrB and probably causes local melting of the DNA helix, facilitating insertion of UvrB beta-hairpin between the DNA strands. Then UvrB probes one DNA strand for the presence of a lesion. If a lesion is found the UvrA subunits dissociate and the UvrB-DNA preincision complex is formed. This complex is subsequently bound by UvrC and the second UvrB is released. If no lesion is found, the DNA wraps around the other UvrB subunit that will check the other stand for damage.</text>
</comment>
<dbReference type="Pfam" id="PF12344">
    <property type="entry name" value="UvrB"/>
    <property type="match status" value="1"/>
</dbReference>
<evidence type="ECO:0000256" key="3">
    <source>
        <dbReference type="ARBA" id="ARBA00022490"/>
    </source>
</evidence>
<dbReference type="InterPro" id="IPR036876">
    <property type="entry name" value="UVR_dom_sf"/>
</dbReference>
<dbReference type="NCBIfam" id="NF003673">
    <property type="entry name" value="PRK05298.1"/>
    <property type="match status" value="1"/>
</dbReference>
<dbReference type="InterPro" id="IPR014001">
    <property type="entry name" value="Helicase_ATP-bd"/>
</dbReference>
<dbReference type="GO" id="GO:0006289">
    <property type="term" value="P:nucleotide-excision repair"/>
    <property type="evidence" value="ECO:0007669"/>
    <property type="project" value="UniProtKB-UniRule"/>
</dbReference>
<dbReference type="GO" id="GO:0005524">
    <property type="term" value="F:ATP binding"/>
    <property type="evidence" value="ECO:0007669"/>
    <property type="project" value="UniProtKB-UniRule"/>
</dbReference>
<sequence length="695" mass="78709">MTPAAEHDLDESKFLTFPDSPYQLYCPFPAAGDQPAAIAQLTEGVEDGLAFQTLLGVTGSGKTFTMANVIARLGRPAIVFAPNKTLAAQLYSEFREFFPRNAVEYFVSYYDYYQPEAYVPQRDLFIEKDSSVNEHIEQMRLSATKSLLERRDVVIVATVSAIYGIGNPTEYHQMILTVRQGDKMGQRDVIARLIAMQYTRNETDFGRGTFRVRGDTIDIFPAEHAELALRVELFDDEVDTLQLFDPLTGRVRQKVPRFTVYPSSHYVTPRDTVLRAIETIKAELRDRLDFFYKESKLVEAQRLEQRTRFDLEMLQELGFCKGIENYSRHLSGAAPGEPPPTLVDYLPPDALMFLDESHVLIGQFNGMYNGDRARKENLVNYGFRLPSALDNRPLKFAEYERKMRQAIFVSATPADYEAKRTGQVVEQVVRPTGLIDPIIMVRPARTQVDDVLTEINKRVAVGERVLVTTLTKRMAEQLTEYLSDNGVKVRYLHSDIDTVERVEIIRDLRLGAFDVLVGINLLREGLDIPEVSLVAILDADKEGFLRAERSLIQTIGRAARNVNGTAILYGDKMTDSMKRAISETERRRAKQMAHNEANGIVPTGVKKRIKDIIDGVYDPQDAKAELAEAKEQAHYQDMSEKQLAREIKKLEKQMQEHARNLEFEKAAKVRDQLLHVKALVFGTDGASEAELGPKI</sequence>
<dbReference type="HAMAP" id="MF_00204">
    <property type="entry name" value="UvrB"/>
    <property type="match status" value="1"/>
</dbReference>
<feature type="coiled-coil region" evidence="15">
    <location>
        <begin position="640"/>
        <end position="667"/>
    </location>
</feature>
<keyword evidence="3 13" id="KW-0963">Cytoplasm</keyword>
<feature type="domain" description="Helicase C-terminal" evidence="18">
    <location>
        <begin position="447"/>
        <end position="600"/>
    </location>
</feature>
<dbReference type="CDD" id="cd18790">
    <property type="entry name" value="SF2_C_UvrB"/>
    <property type="match status" value="1"/>
</dbReference>
<dbReference type="Pfam" id="PF17757">
    <property type="entry name" value="UvrB_inter"/>
    <property type="match status" value="1"/>
</dbReference>
<keyword evidence="9 13" id="KW-0234">DNA repair</keyword>
<dbReference type="PANTHER" id="PTHR24029">
    <property type="entry name" value="UVRABC SYSTEM PROTEIN B"/>
    <property type="match status" value="1"/>
</dbReference>
<dbReference type="GO" id="GO:0009380">
    <property type="term" value="C:excinuclease repair complex"/>
    <property type="evidence" value="ECO:0007669"/>
    <property type="project" value="InterPro"/>
</dbReference>
<dbReference type="SMART" id="SM00490">
    <property type="entry name" value="HELICc"/>
    <property type="match status" value="1"/>
</dbReference>
<comment type="domain">
    <text evidence="13">The beta-hairpin motif is involved in DNA binding.</text>
</comment>
<dbReference type="Pfam" id="PF00271">
    <property type="entry name" value="Helicase_C"/>
    <property type="match status" value="1"/>
</dbReference>
<keyword evidence="8 13" id="KW-0267">Excision nuclease</keyword>
<evidence type="ECO:0000256" key="2">
    <source>
        <dbReference type="ARBA" id="ARBA00008533"/>
    </source>
</evidence>
<dbReference type="InterPro" id="IPR024759">
    <property type="entry name" value="UvrB_YAD/RRR_dom"/>
</dbReference>
<gene>
    <name evidence="13 19" type="primary">uvrB</name>
    <name evidence="19" type="ORF">PCO31110_02431</name>
</gene>
<dbReference type="PROSITE" id="PS51194">
    <property type="entry name" value="HELICASE_CTER"/>
    <property type="match status" value="1"/>
</dbReference>
<feature type="short sequence motif" description="Beta-hairpin" evidence="13">
    <location>
        <begin position="109"/>
        <end position="132"/>
    </location>
</feature>
<dbReference type="PROSITE" id="PS50151">
    <property type="entry name" value="UVR"/>
    <property type="match status" value="1"/>
</dbReference>
<feature type="domain" description="UVR" evidence="16">
    <location>
        <begin position="644"/>
        <end position="679"/>
    </location>
</feature>
<dbReference type="SUPFAM" id="SSF46600">
    <property type="entry name" value="C-terminal UvrC-binding domain of UvrB"/>
    <property type="match status" value="1"/>
</dbReference>
<dbReference type="EMBL" id="CABPSJ010000003">
    <property type="protein sequence ID" value="VVE06702.1"/>
    <property type="molecule type" value="Genomic_DNA"/>
</dbReference>
<evidence type="ECO:0000256" key="5">
    <source>
        <dbReference type="ARBA" id="ARBA00022763"/>
    </source>
</evidence>
<dbReference type="RefSeq" id="WP_010807467.1">
    <property type="nucleotide sequence ID" value="NZ_CABPSJ010000003.1"/>
</dbReference>
<dbReference type="InterPro" id="IPR006935">
    <property type="entry name" value="Helicase/UvrB_N"/>
</dbReference>
<evidence type="ECO:0000256" key="14">
    <source>
        <dbReference type="RuleBase" id="RU003587"/>
    </source>
</evidence>
<dbReference type="InterPro" id="IPR004807">
    <property type="entry name" value="UvrB"/>
</dbReference>
<evidence type="ECO:0000259" key="18">
    <source>
        <dbReference type="PROSITE" id="PS51194"/>
    </source>
</evidence>
<evidence type="ECO:0000256" key="10">
    <source>
        <dbReference type="ARBA" id="ARBA00023236"/>
    </source>
</evidence>
<evidence type="ECO:0000256" key="6">
    <source>
        <dbReference type="ARBA" id="ARBA00022769"/>
    </source>
</evidence>
<dbReference type="SUPFAM" id="SSF52540">
    <property type="entry name" value="P-loop containing nucleoside triphosphate hydrolases"/>
    <property type="match status" value="2"/>
</dbReference>
<dbReference type="Proteomes" id="UP000337189">
    <property type="component" value="Unassembled WGS sequence"/>
</dbReference>
<keyword evidence="10 13" id="KW-0742">SOS response</keyword>
<evidence type="ECO:0000313" key="19">
    <source>
        <dbReference type="EMBL" id="VVE06702.1"/>
    </source>
</evidence>
<evidence type="ECO:0000256" key="11">
    <source>
        <dbReference type="ARBA" id="ARBA00026033"/>
    </source>
</evidence>
<dbReference type="GO" id="GO:0003677">
    <property type="term" value="F:DNA binding"/>
    <property type="evidence" value="ECO:0007669"/>
    <property type="project" value="UniProtKB-UniRule"/>
</dbReference>